<name>A0A1G6JXI3_9GAMM</name>
<evidence type="ECO:0000313" key="3">
    <source>
        <dbReference type="Proteomes" id="UP000199467"/>
    </source>
</evidence>
<dbReference type="RefSeq" id="WP_017678686.1">
    <property type="nucleotide sequence ID" value="NZ_FMZQ01000001.1"/>
</dbReference>
<dbReference type="EMBL" id="FMZQ01000001">
    <property type="protein sequence ID" value="SDC23301.1"/>
    <property type="molecule type" value="Genomic_DNA"/>
</dbReference>
<dbReference type="AlphaFoldDB" id="A0A1G6JXI3"/>
<organism evidence="2 3">
    <name type="scientific">Ectopseudomonas chengduensis</name>
    <dbReference type="NCBI Taxonomy" id="489632"/>
    <lineage>
        <taxon>Bacteria</taxon>
        <taxon>Pseudomonadati</taxon>
        <taxon>Pseudomonadota</taxon>
        <taxon>Gammaproteobacteria</taxon>
        <taxon>Pseudomonadales</taxon>
        <taxon>Pseudomonadaceae</taxon>
        <taxon>Ectopseudomonas</taxon>
    </lineage>
</organism>
<evidence type="ECO:0000313" key="2">
    <source>
        <dbReference type="EMBL" id="SDC23301.1"/>
    </source>
</evidence>
<dbReference type="Gene3D" id="3.40.50.300">
    <property type="entry name" value="P-loop containing nucleotide triphosphate hydrolases"/>
    <property type="match status" value="1"/>
</dbReference>
<accession>A0A1G6JXI3</accession>
<dbReference type="Proteomes" id="UP000199467">
    <property type="component" value="Unassembled WGS sequence"/>
</dbReference>
<gene>
    <name evidence="2" type="ORF">SAMN05216576_101904</name>
</gene>
<reference evidence="3" key="1">
    <citation type="submission" date="2016-10" db="EMBL/GenBank/DDBJ databases">
        <authorList>
            <person name="Varghese N."/>
            <person name="Submissions S."/>
        </authorList>
    </citation>
    <scope>NUCLEOTIDE SEQUENCE [LARGE SCALE GENOMIC DNA]</scope>
    <source>
        <strain evidence="3">DSM 26382</strain>
    </source>
</reference>
<sequence length="335" mass="38082">MASVNTEQDFSGWLPIRAWFQKGEWRLDWCWFGEQRLTRPFFRDDVDHALRLPFNQAFRRETDLQALLDWQAVSPGLPPTALIFHASRCGSTLMAQMLATLDDNIVLSEPPPLDNLLRAHRLDPKATLHQPAWLAALVSAYGQRRQGNEQRLFIKLDAWNVFEAPLLLALYPEVPRVFLYRDPLEIVVSQLRQPGMHRVPGLLGSSALDLPAEEALRMTPAEYTSRTVGAILRQGLALCQQHGAVAVNYQELPDACWGRLASLFDVHDAHLPRLRETAGFDAKQPSQSFTADSQSKREAADEGLRETVEYWAGKAYRALEQWRMTKQEHESSSRS</sequence>
<feature type="compositionally biased region" description="Polar residues" evidence="1">
    <location>
        <begin position="284"/>
        <end position="293"/>
    </location>
</feature>
<keyword evidence="3" id="KW-1185">Reference proteome</keyword>
<dbReference type="SUPFAM" id="SSF52540">
    <property type="entry name" value="P-loop containing nucleoside triphosphate hydrolases"/>
    <property type="match status" value="1"/>
</dbReference>
<dbReference type="InterPro" id="IPR027417">
    <property type="entry name" value="P-loop_NTPase"/>
</dbReference>
<feature type="region of interest" description="Disordered" evidence="1">
    <location>
        <begin position="277"/>
        <end position="303"/>
    </location>
</feature>
<evidence type="ECO:0000256" key="1">
    <source>
        <dbReference type="SAM" id="MobiDB-lite"/>
    </source>
</evidence>
<protein>
    <submittedName>
        <fullName evidence="2">Uncharacterized protein</fullName>
    </submittedName>
</protein>
<feature type="compositionally biased region" description="Basic and acidic residues" evidence="1">
    <location>
        <begin position="294"/>
        <end position="303"/>
    </location>
</feature>
<proteinExistence type="predicted"/>